<dbReference type="InterPro" id="IPR002550">
    <property type="entry name" value="CNNM"/>
</dbReference>
<comment type="caution">
    <text evidence="3">The sequence shown here is derived from an EMBL/GenBank/DDBJ whole genome shotgun (WGS) entry which is preliminary data.</text>
</comment>
<dbReference type="PANTHER" id="PTHR12064">
    <property type="entry name" value="METAL TRANSPORTER CNNM"/>
    <property type="match status" value="1"/>
</dbReference>
<dbReference type="Pfam" id="PF01595">
    <property type="entry name" value="CNNM"/>
    <property type="match status" value="1"/>
</dbReference>
<evidence type="ECO:0000313" key="3">
    <source>
        <dbReference type="EMBL" id="MDF0591883.1"/>
    </source>
</evidence>
<dbReference type="InterPro" id="IPR045095">
    <property type="entry name" value="ACDP"/>
</dbReference>
<feature type="domain" description="CNNM transmembrane" evidence="2">
    <location>
        <begin position="1"/>
        <end position="176"/>
    </location>
</feature>
<sequence>MDDLIVWMGIAVCITQSATFSGLNLAFFTISKMELQIEVIKNNRDAIRVLSLREDSNFLLATILWGNVGVNVLLALLSGSVLAGVLAFFFSTIVITIFGEIIPQAYFSRNALRVGALLSPLLRLYQILLFPVAKPTAIALDRWLGPEAVSFYREKDIRELIKIHMHSSKTEIEKVEGQGALNFLSLDDLPLSREGEPIDPGSVLKLDFDGKKPVFPEIAPDVSDEFLRKINFSGMKWIVIVDQDGEPRLVMDSDEFIRDLLFNPYKFNPYRHCHRPIIERRPEAKIGDIISRLRVSPRHLQDDVIDDDVILLWAEEEKRVITGADILGRLLRGIVRNPRTDGQ</sequence>
<evidence type="ECO:0000313" key="4">
    <source>
        <dbReference type="Proteomes" id="UP001220010"/>
    </source>
</evidence>
<proteinExistence type="predicted"/>
<dbReference type="EMBL" id="JARFPK010000081">
    <property type="protein sequence ID" value="MDF0591883.1"/>
    <property type="molecule type" value="Genomic_DNA"/>
</dbReference>
<organism evidence="3 4">
    <name type="scientific">Candidatus Methanocrinis natronophilus</name>
    <dbReference type="NCBI Taxonomy" id="3033396"/>
    <lineage>
        <taxon>Archaea</taxon>
        <taxon>Methanobacteriati</taxon>
        <taxon>Methanobacteriota</taxon>
        <taxon>Stenosarchaea group</taxon>
        <taxon>Methanomicrobia</taxon>
        <taxon>Methanotrichales</taxon>
        <taxon>Methanotrichaceae</taxon>
        <taxon>Methanocrinis</taxon>
    </lineage>
</organism>
<feature type="transmembrane region" description="Helical" evidence="1">
    <location>
        <begin position="6"/>
        <end position="28"/>
    </location>
</feature>
<keyword evidence="1" id="KW-0812">Transmembrane</keyword>
<feature type="transmembrane region" description="Helical" evidence="1">
    <location>
        <begin position="83"/>
        <end position="102"/>
    </location>
</feature>
<keyword evidence="1" id="KW-1133">Transmembrane helix</keyword>
<accession>A0ABT5XB64</accession>
<keyword evidence="4" id="KW-1185">Reference proteome</keyword>
<dbReference type="PROSITE" id="PS51846">
    <property type="entry name" value="CNNM"/>
    <property type="match status" value="1"/>
</dbReference>
<protein>
    <submittedName>
        <fullName evidence="3">DUF21 domain-containing protein</fullName>
    </submittedName>
</protein>
<keyword evidence="1" id="KW-0472">Membrane</keyword>
<evidence type="ECO:0000256" key="1">
    <source>
        <dbReference type="SAM" id="Phobius"/>
    </source>
</evidence>
<name>A0ABT5XB64_9EURY</name>
<dbReference type="PANTHER" id="PTHR12064:SF94">
    <property type="entry name" value="UNEXTENDED PROTEIN"/>
    <property type="match status" value="1"/>
</dbReference>
<dbReference type="Proteomes" id="UP001220010">
    <property type="component" value="Unassembled WGS sequence"/>
</dbReference>
<feature type="transmembrane region" description="Helical" evidence="1">
    <location>
        <begin position="58"/>
        <end position="77"/>
    </location>
</feature>
<reference evidence="3 4" key="1">
    <citation type="submission" date="2023-03" db="EMBL/GenBank/DDBJ databases">
        <title>WGS of Methanotrichaceae archaeon Mx.</title>
        <authorList>
            <person name="Sorokin D.Y."/>
            <person name="Merkel A.Y."/>
        </authorList>
    </citation>
    <scope>NUCLEOTIDE SEQUENCE [LARGE SCALE GENOMIC DNA]</scope>
    <source>
        <strain evidence="3 4">Mx</strain>
    </source>
</reference>
<gene>
    <name evidence="3" type="ORF">P0O15_12020</name>
</gene>
<evidence type="ECO:0000259" key="2">
    <source>
        <dbReference type="PROSITE" id="PS51846"/>
    </source>
</evidence>